<proteinExistence type="predicted"/>
<keyword evidence="2" id="KW-1185">Reference proteome</keyword>
<organism evidence="1 2">
    <name type="scientific">Meloidogyne enterolobii</name>
    <name type="common">Root-knot nematode worm</name>
    <name type="synonym">Meloidogyne mayaguensis</name>
    <dbReference type="NCBI Taxonomy" id="390850"/>
    <lineage>
        <taxon>Eukaryota</taxon>
        <taxon>Metazoa</taxon>
        <taxon>Ecdysozoa</taxon>
        <taxon>Nematoda</taxon>
        <taxon>Chromadorea</taxon>
        <taxon>Rhabditida</taxon>
        <taxon>Tylenchina</taxon>
        <taxon>Tylenchomorpha</taxon>
        <taxon>Tylenchoidea</taxon>
        <taxon>Meloidogynidae</taxon>
        <taxon>Meloidogyninae</taxon>
        <taxon>Meloidogyne</taxon>
    </lineage>
</organism>
<comment type="caution">
    <text evidence="1">The sequence shown here is derived from an EMBL/GenBank/DDBJ whole genome shotgun (WGS) entry which is preliminary data.</text>
</comment>
<evidence type="ECO:0000313" key="2">
    <source>
        <dbReference type="Proteomes" id="UP001497535"/>
    </source>
</evidence>
<sequence length="74" mass="8044">MFYFRGTRPLCRGPPCRDHLVATTLSQATLSQAHLVAGHFVAGFFCFLFLGRPKLCSPCAVLNPTATTMGILKS</sequence>
<gene>
    <name evidence="1" type="ORF">MENTE1834_LOCUS24599</name>
</gene>
<reference evidence="1" key="1">
    <citation type="submission" date="2023-11" db="EMBL/GenBank/DDBJ databases">
        <authorList>
            <person name="Poullet M."/>
        </authorList>
    </citation>
    <scope>NUCLEOTIDE SEQUENCE</scope>
    <source>
        <strain evidence="1">E1834</strain>
    </source>
</reference>
<name>A0ACB0ZH11_MELEN</name>
<protein>
    <submittedName>
        <fullName evidence="1">Uncharacterized protein</fullName>
    </submittedName>
</protein>
<accession>A0ACB0ZH11</accession>
<dbReference type="EMBL" id="CAVMJV010000032">
    <property type="protein sequence ID" value="CAK5077663.1"/>
    <property type="molecule type" value="Genomic_DNA"/>
</dbReference>
<dbReference type="Proteomes" id="UP001497535">
    <property type="component" value="Unassembled WGS sequence"/>
</dbReference>
<evidence type="ECO:0000313" key="1">
    <source>
        <dbReference type="EMBL" id="CAK5077663.1"/>
    </source>
</evidence>